<evidence type="ECO:0000313" key="10">
    <source>
        <dbReference type="Proteomes" id="UP001556367"/>
    </source>
</evidence>
<comment type="caution">
    <text evidence="9">The sequence shown here is derived from an EMBL/GenBank/DDBJ whole genome shotgun (WGS) entry which is preliminary data.</text>
</comment>
<comment type="subcellular location">
    <subcellularLocation>
        <location evidence="1">Cytoplasm</location>
        <location evidence="1">Cytoskeleton</location>
    </subcellularLocation>
</comment>
<gene>
    <name evidence="9" type="ORF">HGRIS_009565</name>
</gene>
<feature type="compositionally biased region" description="Basic and acidic residues" evidence="6">
    <location>
        <begin position="278"/>
        <end position="293"/>
    </location>
</feature>
<dbReference type="InterPro" id="IPR042241">
    <property type="entry name" value="GCP_C_sf"/>
</dbReference>
<evidence type="ECO:0000256" key="3">
    <source>
        <dbReference type="ARBA" id="ARBA00022490"/>
    </source>
</evidence>
<accession>A0ABR3J204</accession>
<name>A0ABR3J204_9AGAR</name>
<evidence type="ECO:0000256" key="5">
    <source>
        <dbReference type="ARBA" id="ARBA00023212"/>
    </source>
</evidence>
<comment type="similarity">
    <text evidence="2">Belongs to the TUBGCP family.</text>
</comment>
<evidence type="ECO:0000256" key="1">
    <source>
        <dbReference type="ARBA" id="ARBA00004245"/>
    </source>
</evidence>
<feature type="region of interest" description="Disordered" evidence="6">
    <location>
        <begin position="273"/>
        <end position="294"/>
    </location>
</feature>
<evidence type="ECO:0000256" key="2">
    <source>
        <dbReference type="ARBA" id="ARBA00010337"/>
    </source>
</evidence>
<dbReference type="EMBL" id="JASNQZ010000012">
    <property type="protein sequence ID" value="KAL0949513.1"/>
    <property type="molecule type" value="Genomic_DNA"/>
</dbReference>
<dbReference type="InterPro" id="IPR040457">
    <property type="entry name" value="GCP_C"/>
</dbReference>
<dbReference type="InterPro" id="IPR007259">
    <property type="entry name" value="GCP"/>
</dbReference>
<protein>
    <recommendedName>
        <fullName evidence="11">Spindle pole body component</fullName>
    </recommendedName>
</protein>
<keyword evidence="5" id="KW-0206">Cytoskeleton</keyword>
<reference evidence="10" key="1">
    <citation type="submission" date="2024-06" db="EMBL/GenBank/DDBJ databases">
        <title>Multi-omics analyses provide insights into the biosynthesis of the anticancer antibiotic pleurotin in Hohenbuehelia grisea.</title>
        <authorList>
            <person name="Weaver J.A."/>
            <person name="Alberti F."/>
        </authorList>
    </citation>
    <scope>NUCLEOTIDE SEQUENCE [LARGE SCALE GENOMIC DNA]</scope>
    <source>
        <strain evidence="10">T-177</strain>
    </source>
</reference>
<dbReference type="Pfam" id="PF17681">
    <property type="entry name" value="GCP_N_terminal"/>
    <property type="match status" value="1"/>
</dbReference>
<sequence>MANLSRDLDLLVSNIVPQSRNDVDLRSELIDHCKDILSSHIGQNHEPDLGHLVNLVKRQLSQKSPSGASSAKFTNLLSRLLDQSVLTRKHDSIMFLHALASSSSTNAPPSFLPSLEPPRPKSTLPTTFSPIDATTPKVNHGKSKAELLKEYRVKTHRSHLPEHLLLRDTLYLLQGISGKYVRFAERNAEDDEALHELVFVDDTTFVIPPATKTLIHRLSEVGYLYHRVEKYVRQRETMIGVGMIEQSLCHHLQTQLTEYYRLIAVLESQMGGLPNKSSSRDHAPEHQDPREEETGLTLRRLDVWINDWRLRMRMMSVCVESARDAHGGSLVNIIHGYTDNGDPFVRRFTDQLLEDVSKPFFATLHKWLFSGELYDPFSEFFVAMDPALAQMQHSHPSSLAGGFGQLNAEGFSALDDLGVDRDNGMKMWSAKYQFQQDMLPMFVGETFGKKIFSTGKSLNFIRYSCHDSDWVVTREKMSDTGGSLKYSDIAGLERSIDSAYQTASRRLFEVFLDKFKLMDHLNALKHYMLLGHGDFADQLMDALGPSLGRPANTLYRHNLTATLETAIRSSNAQHDPSDVLRRLDARMLEYSHGEIGWDVFILEYKVDAPLDTVIDGDSMVKYLQLFTHLWQMRRMEGALSAGWARVARGARIFLRVPEFDGDWHHIRLVTAEMIHFIRQMQAYCQLEVIECSWTVLCDFLQKKEGDLDAMIDAHGSYLDRMVKKILLLSPKAGKEHAILNQVKEVFNSILQFRDASDTFYNYCLSESARRDSDLDAGRGVYTNADREPTPRSSADLDGIRARVREYGTAFSERVQAIVQALQVHPDLDCRFLGIRLSFSDYYRSKREQSTPR</sequence>
<evidence type="ECO:0000259" key="8">
    <source>
        <dbReference type="Pfam" id="PF17681"/>
    </source>
</evidence>
<evidence type="ECO:0000256" key="4">
    <source>
        <dbReference type="ARBA" id="ARBA00022701"/>
    </source>
</evidence>
<feature type="domain" description="Gamma tubulin complex component protein N-terminal" evidence="8">
    <location>
        <begin position="166"/>
        <end position="514"/>
    </location>
</feature>
<keyword evidence="4" id="KW-0493">Microtubule</keyword>
<proteinExistence type="inferred from homology"/>
<dbReference type="InterPro" id="IPR041470">
    <property type="entry name" value="GCP_N"/>
</dbReference>
<dbReference type="Pfam" id="PF04130">
    <property type="entry name" value="GCP_C_terminal"/>
    <property type="match status" value="1"/>
</dbReference>
<feature type="domain" description="Gamma tubulin complex component C-terminal" evidence="7">
    <location>
        <begin position="517"/>
        <end position="842"/>
    </location>
</feature>
<feature type="region of interest" description="Disordered" evidence="6">
    <location>
        <begin position="102"/>
        <end position="139"/>
    </location>
</feature>
<evidence type="ECO:0000259" key="7">
    <source>
        <dbReference type="Pfam" id="PF04130"/>
    </source>
</evidence>
<keyword evidence="3" id="KW-0963">Cytoplasm</keyword>
<dbReference type="Proteomes" id="UP001556367">
    <property type="component" value="Unassembled WGS sequence"/>
</dbReference>
<keyword evidence="10" id="KW-1185">Reference proteome</keyword>
<organism evidence="9 10">
    <name type="scientific">Hohenbuehelia grisea</name>
    <dbReference type="NCBI Taxonomy" id="104357"/>
    <lineage>
        <taxon>Eukaryota</taxon>
        <taxon>Fungi</taxon>
        <taxon>Dikarya</taxon>
        <taxon>Basidiomycota</taxon>
        <taxon>Agaricomycotina</taxon>
        <taxon>Agaricomycetes</taxon>
        <taxon>Agaricomycetidae</taxon>
        <taxon>Agaricales</taxon>
        <taxon>Pleurotineae</taxon>
        <taxon>Pleurotaceae</taxon>
        <taxon>Hohenbuehelia</taxon>
    </lineage>
</organism>
<dbReference type="Gene3D" id="1.20.120.1900">
    <property type="entry name" value="Gamma-tubulin complex, C-terminal domain"/>
    <property type="match status" value="1"/>
</dbReference>
<evidence type="ECO:0000313" key="9">
    <source>
        <dbReference type="EMBL" id="KAL0949513.1"/>
    </source>
</evidence>
<evidence type="ECO:0000256" key="6">
    <source>
        <dbReference type="SAM" id="MobiDB-lite"/>
    </source>
</evidence>
<dbReference type="PANTHER" id="PTHR19302:SF14">
    <property type="entry name" value="GAMMA-TUBULIN COMPLEX COMPONENT 3"/>
    <property type="match status" value="1"/>
</dbReference>
<dbReference type="PANTHER" id="PTHR19302">
    <property type="entry name" value="GAMMA TUBULIN COMPLEX PROTEIN"/>
    <property type="match status" value="1"/>
</dbReference>
<evidence type="ECO:0008006" key="11">
    <source>
        <dbReference type="Google" id="ProtNLM"/>
    </source>
</evidence>